<evidence type="ECO:0000313" key="3">
    <source>
        <dbReference type="Proteomes" id="UP001057753"/>
    </source>
</evidence>
<reference evidence="2" key="1">
    <citation type="submission" date="2020-06" db="EMBL/GenBank/DDBJ databases">
        <title>Insight into the genomes of haloalkaliphilic bacilli from Kenyan soda lakes.</title>
        <authorList>
            <person name="Mwirichia R."/>
            <person name="Villamizar G.C."/>
            <person name="Poehlein A."/>
            <person name="Mugweru J."/>
            <person name="Kipnyargis A."/>
            <person name="Kiplimo D."/>
            <person name="Orwa P."/>
            <person name="Daniel R."/>
        </authorList>
    </citation>
    <scope>NUCLEOTIDE SEQUENCE</scope>
    <source>
        <strain evidence="2">B1096_S55</strain>
    </source>
</reference>
<dbReference type="NCBIfam" id="TIGR01598">
    <property type="entry name" value="holin_phiLC3"/>
    <property type="match status" value="1"/>
</dbReference>
<keyword evidence="3" id="KW-1185">Reference proteome</keyword>
<dbReference type="AlphaFoldDB" id="A0A9Q4FYZ6"/>
<dbReference type="InterPro" id="IPR006485">
    <property type="entry name" value="Phage-like_holin"/>
</dbReference>
<dbReference type="RefSeq" id="WP_257821329.1">
    <property type="nucleotide sequence ID" value="NZ_JABXYM010000001.1"/>
</dbReference>
<dbReference type="Proteomes" id="UP001057753">
    <property type="component" value="Unassembled WGS sequence"/>
</dbReference>
<keyword evidence="1" id="KW-1133">Transmembrane helix</keyword>
<dbReference type="Pfam" id="PF04531">
    <property type="entry name" value="Phage_holin_1"/>
    <property type="match status" value="1"/>
</dbReference>
<organism evidence="2 3">
    <name type="scientific">Salipaludibacillus agaradhaerens</name>
    <name type="common">Bacillus agaradhaerens</name>
    <dbReference type="NCBI Taxonomy" id="76935"/>
    <lineage>
        <taxon>Bacteria</taxon>
        <taxon>Bacillati</taxon>
        <taxon>Bacillota</taxon>
        <taxon>Bacilli</taxon>
        <taxon>Bacillales</taxon>
        <taxon>Bacillaceae</taxon>
    </lineage>
</organism>
<name>A0A9Q4FYZ6_SALAG</name>
<keyword evidence="1" id="KW-0472">Membrane</keyword>
<evidence type="ECO:0000313" key="2">
    <source>
        <dbReference type="EMBL" id="MCR6096841.1"/>
    </source>
</evidence>
<protein>
    <submittedName>
        <fullName evidence="2">Phage holin</fullName>
    </submittedName>
</protein>
<evidence type="ECO:0000256" key="1">
    <source>
        <dbReference type="SAM" id="Phobius"/>
    </source>
</evidence>
<dbReference type="EMBL" id="JABXYM010000001">
    <property type="protein sequence ID" value="MCR6096841.1"/>
    <property type="molecule type" value="Genomic_DNA"/>
</dbReference>
<feature type="transmembrane region" description="Helical" evidence="1">
    <location>
        <begin position="45"/>
        <end position="67"/>
    </location>
</feature>
<comment type="caution">
    <text evidence="2">The sequence shown here is derived from an EMBL/GenBank/DDBJ whole genome shotgun (WGS) entry which is preliminary data.</text>
</comment>
<accession>A0A9Q4FYZ6</accession>
<proteinExistence type="predicted"/>
<keyword evidence="1" id="KW-0812">Transmembrane</keyword>
<sequence>MINWKVRFKNPQFLAQLVLAVLTPIIAYMGLTFEDLTTWIVFGDVLLQAISNPYVLGLVAVSVYNAVSDPTTEGLSDSVQALTYDTPKKKGDA</sequence>
<feature type="transmembrane region" description="Helical" evidence="1">
    <location>
        <begin position="12"/>
        <end position="33"/>
    </location>
</feature>
<gene>
    <name evidence="2" type="ORF">HXA33_09765</name>
</gene>